<keyword evidence="2" id="KW-1185">Reference proteome</keyword>
<sequence>MPKTWGNSKFWSMEGGCIAQNVGKLTILVKGKGLHCPKRGETYYFGQWEGVALPEKQGNSKFWSMEGGCLPKTWENLLFWSMRMVLRARPAKK</sequence>
<comment type="caution">
    <text evidence="1">The sequence shown here is derived from an EMBL/GenBank/DDBJ whole genome shotgun (WGS) entry which is preliminary data.</text>
</comment>
<reference evidence="1 2" key="1">
    <citation type="journal article" date="2022" name="Int. J. Syst. Evol. Microbiol.">
        <title>Neobacillus kokaensis sp. nov., isolated from soil.</title>
        <authorList>
            <person name="Yuki K."/>
            <person name="Matsubara H."/>
            <person name="Yamaguchi S."/>
        </authorList>
    </citation>
    <scope>NUCLEOTIDE SEQUENCE [LARGE SCALE GENOMIC DNA]</scope>
    <source>
        <strain evidence="1 2">LOB 377</strain>
    </source>
</reference>
<evidence type="ECO:0000313" key="2">
    <source>
        <dbReference type="Proteomes" id="UP000637074"/>
    </source>
</evidence>
<gene>
    <name evidence="1" type="ORF">AM1BK_15520</name>
</gene>
<dbReference type="EMBL" id="BNDS01000005">
    <property type="protein sequence ID" value="GHH98009.1"/>
    <property type="molecule type" value="Genomic_DNA"/>
</dbReference>
<protein>
    <submittedName>
        <fullName evidence="1">Uncharacterized protein</fullName>
    </submittedName>
</protein>
<accession>A0ABQ3MZ99</accession>
<dbReference type="Proteomes" id="UP000637074">
    <property type="component" value="Unassembled WGS sequence"/>
</dbReference>
<proteinExistence type="predicted"/>
<organism evidence="1 2">
    <name type="scientific">Neobacillus kokaensis</name>
    <dbReference type="NCBI Taxonomy" id="2759023"/>
    <lineage>
        <taxon>Bacteria</taxon>
        <taxon>Bacillati</taxon>
        <taxon>Bacillota</taxon>
        <taxon>Bacilli</taxon>
        <taxon>Bacillales</taxon>
        <taxon>Bacillaceae</taxon>
        <taxon>Neobacillus</taxon>
    </lineage>
</organism>
<name>A0ABQ3MZ99_9BACI</name>
<evidence type="ECO:0000313" key="1">
    <source>
        <dbReference type="EMBL" id="GHH98009.1"/>
    </source>
</evidence>